<comment type="caution">
    <text evidence="2">The sequence shown here is derived from an EMBL/GenBank/DDBJ whole genome shotgun (WGS) entry which is preliminary data.</text>
</comment>
<dbReference type="EMBL" id="PQXL01000427">
    <property type="protein sequence ID" value="THV46005.1"/>
    <property type="molecule type" value="Genomic_DNA"/>
</dbReference>
<evidence type="ECO:0000313" key="2">
    <source>
        <dbReference type="EMBL" id="THV46005.1"/>
    </source>
</evidence>
<dbReference type="Proteomes" id="UP000308671">
    <property type="component" value="Unassembled WGS sequence"/>
</dbReference>
<dbReference type="PANTHER" id="PTHR43040:SF1">
    <property type="entry name" value="RIBONUCLEASE D"/>
    <property type="match status" value="1"/>
</dbReference>
<dbReference type="InterPro" id="IPR012337">
    <property type="entry name" value="RNaseH-like_sf"/>
</dbReference>
<dbReference type="GO" id="GO:0008408">
    <property type="term" value="F:3'-5' exonuclease activity"/>
    <property type="evidence" value="ECO:0007669"/>
    <property type="project" value="InterPro"/>
</dbReference>
<dbReference type="SUPFAM" id="SSF53098">
    <property type="entry name" value="Ribonuclease H-like"/>
    <property type="match status" value="1"/>
</dbReference>
<evidence type="ECO:0000313" key="3">
    <source>
        <dbReference type="Proteomes" id="UP000308671"/>
    </source>
</evidence>
<dbReference type="Gene3D" id="3.30.420.10">
    <property type="entry name" value="Ribonuclease H-like superfamily/Ribonuclease H"/>
    <property type="match status" value="1"/>
</dbReference>
<name>A0A4S8QRP5_9HELO</name>
<feature type="domain" description="3'-5' exonuclease" evidence="1">
    <location>
        <begin position="69"/>
        <end position="214"/>
    </location>
</feature>
<dbReference type="InterPro" id="IPR002562">
    <property type="entry name" value="3'-5'_exonuclease_dom"/>
</dbReference>
<proteinExistence type="predicted"/>
<sequence>MRDIKTEIIDTEKQIGDLVDWLIIRHASPDLYEPTMYIDLEGIDLCHEGSLSILTLLIDTEIPSMRVCLIDVHLLGSQAFNATGMKGKTLKDVLQDEKIPKVFFDVRNDADALYAHFGVALQGVEDIQLMESATRATTSSRKYLNGLAKCIEKSVIDSHDLTSWKEAKEEGGRLFKPEFGGSYKVFEKRPISNDIISYCVGDVQYLPDLWSDFSSRTNR</sequence>
<dbReference type="InterPro" id="IPR036397">
    <property type="entry name" value="RNaseH_sf"/>
</dbReference>
<dbReference type="OrthoDB" id="26838at2759"/>
<keyword evidence="3" id="KW-1185">Reference proteome</keyword>
<dbReference type="Pfam" id="PF01612">
    <property type="entry name" value="DNA_pol_A_exo1"/>
    <property type="match status" value="1"/>
</dbReference>
<dbReference type="GO" id="GO:0006139">
    <property type="term" value="P:nucleobase-containing compound metabolic process"/>
    <property type="evidence" value="ECO:0007669"/>
    <property type="project" value="InterPro"/>
</dbReference>
<dbReference type="PANTHER" id="PTHR43040">
    <property type="entry name" value="RIBONUCLEASE D"/>
    <property type="match status" value="1"/>
</dbReference>
<dbReference type="GO" id="GO:0003676">
    <property type="term" value="F:nucleic acid binding"/>
    <property type="evidence" value="ECO:0007669"/>
    <property type="project" value="InterPro"/>
</dbReference>
<accession>A0A4S8QRP5</accession>
<evidence type="ECO:0000259" key="1">
    <source>
        <dbReference type="Pfam" id="PF01612"/>
    </source>
</evidence>
<dbReference type="AlphaFoldDB" id="A0A4S8QRP5"/>
<reference evidence="2 3" key="1">
    <citation type="submission" date="2017-12" db="EMBL/GenBank/DDBJ databases">
        <title>Comparative genomics of Botrytis spp.</title>
        <authorList>
            <person name="Valero-Jimenez C.A."/>
            <person name="Tapia P."/>
            <person name="Veloso J."/>
            <person name="Silva-Moreno E."/>
            <person name="Staats M."/>
            <person name="Valdes J.H."/>
            <person name="Van Kan J.A.L."/>
        </authorList>
    </citation>
    <scope>NUCLEOTIDE SEQUENCE [LARGE SCALE GENOMIC DNA]</scope>
    <source>
        <strain evidence="2 3">MUCL435</strain>
    </source>
</reference>
<organism evidence="2 3">
    <name type="scientific">Botrytis galanthina</name>
    <dbReference type="NCBI Taxonomy" id="278940"/>
    <lineage>
        <taxon>Eukaryota</taxon>
        <taxon>Fungi</taxon>
        <taxon>Dikarya</taxon>
        <taxon>Ascomycota</taxon>
        <taxon>Pezizomycotina</taxon>
        <taxon>Leotiomycetes</taxon>
        <taxon>Helotiales</taxon>
        <taxon>Sclerotiniaceae</taxon>
        <taxon>Botrytis</taxon>
    </lineage>
</organism>
<gene>
    <name evidence="2" type="ORF">BGAL_0428g00110</name>
</gene>
<protein>
    <recommendedName>
        <fullName evidence="1">3'-5' exonuclease domain-containing protein</fullName>
    </recommendedName>
</protein>